<gene>
    <name evidence="9" type="primary">AAP1_4</name>
    <name evidence="9" type="ORF">g.70720</name>
</gene>
<sequence>MRQSRFPKEVFVVMGTNSLFLSFYFCLCGAGTLVTASAHIITAVVGSGVLSLTWAIAQFGWIGGPGVLLAFSVITWFTSTLLADCYRSPHPVTGKRNYTYMDVVRANLGGVKVQLCGLAQYGNLIGATIGYTITGVISMAAIQRSDCFHEEGHGAKCLASNYRYIVIFAAIQIVLSQIPNFHKLWWLSIVTSFMSFTYSTIVLGLSIARIAGMASKMISTRMTHMYGWVKK</sequence>
<reference evidence="9" key="1">
    <citation type="submission" date="2015-07" db="EMBL/GenBank/DDBJ databases">
        <title>Transcriptome Assembly of Anthurium amnicola.</title>
        <authorList>
            <person name="Suzuki J."/>
        </authorList>
    </citation>
    <scope>NUCLEOTIDE SEQUENCE</scope>
</reference>
<organism evidence="9">
    <name type="scientific">Anthurium amnicola</name>
    <dbReference type="NCBI Taxonomy" id="1678845"/>
    <lineage>
        <taxon>Eukaryota</taxon>
        <taxon>Viridiplantae</taxon>
        <taxon>Streptophyta</taxon>
        <taxon>Embryophyta</taxon>
        <taxon>Tracheophyta</taxon>
        <taxon>Spermatophyta</taxon>
        <taxon>Magnoliopsida</taxon>
        <taxon>Liliopsida</taxon>
        <taxon>Araceae</taxon>
        <taxon>Pothoideae</taxon>
        <taxon>Potheae</taxon>
        <taxon>Anthurium</taxon>
    </lineage>
</organism>
<evidence type="ECO:0000256" key="4">
    <source>
        <dbReference type="ARBA" id="ARBA00022970"/>
    </source>
</evidence>
<keyword evidence="5 7" id="KW-1133">Transmembrane helix</keyword>
<evidence type="ECO:0000256" key="3">
    <source>
        <dbReference type="ARBA" id="ARBA00022692"/>
    </source>
</evidence>
<dbReference type="PANTHER" id="PTHR48017">
    <property type="entry name" value="OS05G0424000 PROTEIN-RELATED"/>
    <property type="match status" value="1"/>
</dbReference>
<name>A0A1D1XLC9_9ARAE</name>
<feature type="transmembrane region" description="Helical" evidence="7">
    <location>
        <begin position="184"/>
        <end position="212"/>
    </location>
</feature>
<proteinExistence type="predicted"/>
<evidence type="ECO:0000256" key="6">
    <source>
        <dbReference type="ARBA" id="ARBA00023136"/>
    </source>
</evidence>
<dbReference type="GO" id="GO:0006865">
    <property type="term" value="P:amino acid transport"/>
    <property type="evidence" value="ECO:0007669"/>
    <property type="project" value="UniProtKB-KW"/>
</dbReference>
<dbReference type="AlphaFoldDB" id="A0A1D1XLC9"/>
<feature type="domain" description="Amino acid transporter transmembrane" evidence="8">
    <location>
        <begin position="31"/>
        <end position="210"/>
    </location>
</feature>
<dbReference type="InterPro" id="IPR013057">
    <property type="entry name" value="AA_transpt_TM"/>
</dbReference>
<evidence type="ECO:0000256" key="5">
    <source>
        <dbReference type="ARBA" id="ARBA00022989"/>
    </source>
</evidence>
<dbReference type="GO" id="GO:0016020">
    <property type="term" value="C:membrane"/>
    <property type="evidence" value="ECO:0007669"/>
    <property type="project" value="UniProtKB-SubCell"/>
</dbReference>
<keyword evidence="4" id="KW-0029">Amino-acid transport</keyword>
<evidence type="ECO:0000313" key="9">
    <source>
        <dbReference type="EMBL" id="JAT43168.1"/>
    </source>
</evidence>
<protein>
    <submittedName>
        <fullName evidence="9">Amino acid permease 1</fullName>
    </submittedName>
</protein>
<keyword evidence="3 7" id="KW-0812">Transmembrane</keyword>
<keyword evidence="6 7" id="KW-0472">Membrane</keyword>
<feature type="transmembrane region" description="Helical" evidence="7">
    <location>
        <begin position="12"/>
        <end position="33"/>
    </location>
</feature>
<keyword evidence="2" id="KW-0813">Transport</keyword>
<accession>A0A1D1XLC9</accession>
<evidence type="ECO:0000259" key="8">
    <source>
        <dbReference type="Pfam" id="PF01490"/>
    </source>
</evidence>
<comment type="subcellular location">
    <subcellularLocation>
        <location evidence="1">Membrane</location>
    </subcellularLocation>
</comment>
<evidence type="ECO:0000256" key="2">
    <source>
        <dbReference type="ARBA" id="ARBA00022448"/>
    </source>
</evidence>
<evidence type="ECO:0000256" key="7">
    <source>
        <dbReference type="SAM" id="Phobius"/>
    </source>
</evidence>
<dbReference type="Pfam" id="PF01490">
    <property type="entry name" value="Aa_trans"/>
    <property type="match status" value="1"/>
</dbReference>
<dbReference type="EMBL" id="GDJX01024768">
    <property type="protein sequence ID" value="JAT43168.1"/>
    <property type="molecule type" value="Transcribed_RNA"/>
</dbReference>
<evidence type="ECO:0000256" key="1">
    <source>
        <dbReference type="ARBA" id="ARBA00004370"/>
    </source>
</evidence>